<comment type="caution">
    <text evidence="3">The sequence shown here is derived from an EMBL/GenBank/DDBJ whole genome shotgun (WGS) entry which is preliminary data.</text>
</comment>
<evidence type="ECO:0000313" key="3">
    <source>
        <dbReference type="EMBL" id="MBF4769526.1"/>
    </source>
</evidence>
<protein>
    <submittedName>
        <fullName evidence="3">DUF222 domain-containing protein</fullName>
    </submittedName>
</protein>
<feature type="region of interest" description="Disordered" evidence="1">
    <location>
        <begin position="225"/>
        <end position="246"/>
    </location>
</feature>
<evidence type="ECO:0000313" key="4">
    <source>
        <dbReference type="Proteomes" id="UP000660668"/>
    </source>
</evidence>
<dbReference type="EMBL" id="JADKPO010000027">
    <property type="protein sequence ID" value="MBF4769526.1"/>
    <property type="molecule type" value="Genomic_DNA"/>
</dbReference>
<organism evidence="3 4">
    <name type="scientific">Nocardioides agariphilus</name>
    <dbReference type="NCBI Taxonomy" id="433664"/>
    <lineage>
        <taxon>Bacteria</taxon>
        <taxon>Bacillati</taxon>
        <taxon>Actinomycetota</taxon>
        <taxon>Actinomycetes</taxon>
        <taxon>Propionibacteriales</taxon>
        <taxon>Nocardioidaceae</taxon>
        <taxon>Nocardioides</taxon>
    </lineage>
</organism>
<keyword evidence="4" id="KW-1185">Reference proteome</keyword>
<dbReference type="InterPro" id="IPR003615">
    <property type="entry name" value="HNH_nuc"/>
</dbReference>
<dbReference type="SMART" id="SM00507">
    <property type="entry name" value="HNHc"/>
    <property type="match status" value="1"/>
</dbReference>
<name>A0A930YIB2_9ACTN</name>
<dbReference type="AlphaFoldDB" id="A0A930YIB2"/>
<gene>
    <name evidence="3" type="ORF">ISU10_17290</name>
</gene>
<dbReference type="InterPro" id="IPR003870">
    <property type="entry name" value="DUF222"/>
</dbReference>
<reference evidence="3" key="1">
    <citation type="submission" date="2020-11" db="EMBL/GenBank/DDBJ databases">
        <title>Nocardioides cynanchi sp. nov., isolated from soil of rhizosphere of Cynanchum wilfordii.</title>
        <authorList>
            <person name="Lee J.-S."/>
            <person name="Suh M.K."/>
            <person name="Kim J.-S."/>
        </authorList>
    </citation>
    <scope>NUCLEOTIDE SEQUENCE</scope>
    <source>
        <strain evidence="3">KCTC 19276</strain>
    </source>
</reference>
<evidence type="ECO:0000259" key="2">
    <source>
        <dbReference type="SMART" id="SM00507"/>
    </source>
</evidence>
<dbReference type="RefSeq" id="WP_194697674.1">
    <property type="nucleotide sequence ID" value="NZ_JADKPO010000027.1"/>
</dbReference>
<dbReference type="CDD" id="cd00085">
    <property type="entry name" value="HNHc"/>
    <property type="match status" value="1"/>
</dbReference>
<evidence type="ECO:0000256" key="1">
    <source>
        <dbReference type="SAM" id="MobiDB-lite"/>
    </source>
</evidence>
<proteinExistence type="predicted"/>
<feature type="domain" description="HNH nuclease" evidence="2">
    <location>
        <begin position="347"/>
        <end position="399"/>
    </location>
</feature>
<dbReference type="Pfam" id="PF02720">
    <property type="entry name" value="DUF222"/>
    <property type="match status" value="1"/>
</dbReference>
<accession>A0A930YIB2</accession>
<dbReference type="Proteomes" id="UP000660668">
    <property type="component" value="Unassembled WGS sequence"/>
</dbReference>
<sequence>MSSTYAEPLDRLETCLDEIGSVNPTYRTVTEKQEAMRALAKAKARIDAELMRILAVAGDVAETTATRSPAAWLASVTRDAPGRLRADATLATALDTRWSDLQAAFRKGEVNLAQVRVIDKALTDLPHELGEDLLAKAETLLVQEAARLGPRDLAILGSRLMEYLAPESADQHEHHRLLTQEHRASAATRLSLRRRGDGSTDLHARIPDLAAAMLTTYLAAFTNPRRRHQPDQQQRPESSGAGEFANLPRERQSGIAFVALLERVLTTDLPRHGGRATSLVVTIGHHQLLADLDKAGLAGTAQTTGGQKLTAGQARRLACNTGILPIVLGGKSVVLDQGRKKRLFDDNQRIALQVRDKACTELDCTVPATYCEAHHQTPWSQDGPTNLHDGRLLCPYHHDRAHDPTWTVTYHPNGTTTFHRRQ</sequence>